<keyword evidence="1" id="KW-0812">Transmembrane</keyword>
<evidence type="ECO:0000313" key="2">
    <source>
        <dbReference type="EMBL" id="PJE63433.1"/>
    </source>
</evidence>
<feature type="transmembrane region" description="Helical" evidence="1">
    <location>
        <begin position="27"/>
        <end position="52"/>
    </location>
</feature>
<keyword evidence="1" id="KW-1133">Transmembrane helix</keyword>
<comment type="caution">
    <text evidence="2">The sequence shown here is derived from an EMBL/GenBank/DDBJ whole genome shotgun (WGS) entry which is preliminary data.</text>
</comment>
<evidence type="ECO:0000256" key="1">
    <source>
        <dbReference type="SAM" id="Phobius"/>
    </source>
</evidence>
<accession>A0A2M8KU88</accession>
<proteinExistence type="predicted"/>
<dbReference type="Proteomes" id="UP000231569">
    <property type="component" value="Unassembled WGS sequence"/>
</dbReference>
<protein>
    <submittedName>
        <fullName evidence="2">Uncharacterized protein</fullName>
    </submittedName>
</protein>
<name>A0A2M8KU88_9BACT</name>
<reference evidence="3" key="1">
    <citation type="submission" date="2017-09" db="EMBL/GenBank/DDBJ databases">
        <title>Depth-based differentiation of microbial function through sediment-hosted aquifers and enrichment of novel symbionts in the deep terrestrial subsurface.</title>
        <authorList>
            <person name="Probst A.J."/>
            <person name="Ladd B."/>
            <person name="Jarett J.K."/>
            <person name="Geller-Mcgrath D.E."/>
            <person name="Sieber C.M.K."/>
            <person name="Emerson J.B."/>
            <person name="Anantharaman K."/>
            <person name="Thomas B.C."/>
            <person name="Malmstrom R."/>
            <person name="Stieglmeier M."/>
            <person name="Klingl A."/>
            <person name="Woyke T."/>
            <person name="Ryan C.M."/>
            <person name="Banfield J.F."/>
        </authorList>
    </citation>
    <scope>NUCLEOTIDE SEQUENCE [LARGE SCALE GENOMIC DNA]</scope>
</reference>
<dbReference type="EMBL" id="PFEE01000069">
    <property type="protein sequence ID" value="PJE63433.1"/>
    <property type="molecule type" value="Genomic_DNA"/>
</dbReference>
<organism evidence="2 3">
    <name type="scientific">Candidatus Roizmanbacteria bacterium CG10_big_fil_rev_8_21_14_0_10_45_7</name>
    <dbReference type="NCBI Taxonomy" id="1974854"/>
    <lineage>
        <taxon>Bacteria</taxon>
        <taxon>Candidatus Roizmaniibacteriota</taxon>
    </lineage>
</organism>
<sequence length="96" mass="10308">MLLAQVDIKKVFAPAGLFTSVADLVGFIVKLLALGAGLFAFITFIYAAYLYVSSQGKPEQLDKAHKAVIQSLVGLLIIAAAYFVIQMLANFLGIPF</sequence>
<feature type="transmembrane region" description="Helical" evidence="1">
    <location>
        <begin position="72"/>
        <end position="94"/>
    </location>
</feature>
<dbReference type="AlphaFoldDB" id="A0A2M8KU88"/>
<gene>
    <name evidence="2" type="ORF">COU89_03335</name>
</gene>
<evidence type="ECO:0000313" key="3">
    <source>
        <dbReference type="Proteomes" id="UP000231569"/>
    </source>
</evidence>
<keyword evidence="1" id="KW-0472">Membrane</keyword>